<dbReference type="PANTHER" id="PTHR43520">
    <property type="entry name" value="ATP7, ISOFORM B"/>
    <property type="match status" value="1"/>
</dbReference>
<dbReference type="SUPFAM" id="SSF81665">
    <property type="entry name" value="Calcium ATPase, transmembrane domain M"/>
    <property type="match status" value="1"/>
</dbReference>
<comment type="subcellular location">
    <subcellularLocation>
        <location evidence="1">Cell membrane</location>
        <topology evidence="1">Multi-pass membrane protein</topology>
    </subcellularLocation>
</comment>
<dbReference type="PRINTS" id="PR00119">
    <property type="entry name" value="CATATPASE"/>
</dbReference>
<dbReference type="NCBIfam" id="TIGR01494">
    <property type="entry name" value="ATPase_P-type"/>
    <property type="match status" value="1"/>
</dbReference>
<dbReference type="InterPro" id="IPR021993">
    <property type="entry name" value="ATPase-cat-bd"/>
</dbReference>
<sequence>MENGPWEMAKKEENSCVHCGADCGSNPVVWNELNFCCSGCKTVYQLLNENKLYNYYNLEETPGIKVETTTEFGNKYAFLDNDEVKEKLISFSEGSISKVKFYVPVIHCASCIWLLEHLHKLHKGIRHSFVNFTRKEVDITFDEKEISLRQVVELLASIHYIPDLSQSLSDKKDDKSYKKLLYKIGVAGFVFINVMTYSLPAYFNGEPLSDKLQSLFSILSYILVIPVAFYSGSDYYISAIKNLLKKNISIDLPIALGIIVLFLVTSYEVIFTGGPGYSDSLSGLIFFLLVGKWYQSKTYEALSFDRNYKSYFPIAVTKINKQIEESILIEKIEVDDELIIRNKELVPADAELVDGEGRIDYSFVTGESTPIVKKPGDFIYAGGRQMGGIIRIKVKKEVNQSHLTKLWNQDKSYEKPSDSLKTLSDRISQYFTLIVIAIAIFGFTFWAIRGEYHTAIFVFTAVLIVACPCALALSIPFTFGNTMRIFGKRGLYIKNTDIIEKLSHINSIVFDKTGTLTQPNQNKVEYSGSELSASEKEAVFSLTRQSTHPLSAALSQSFNGSAYHNPEHFVEVAGRGIFGKVNDLNLRIGSEEYVTNTPKSQKKKSSVVYVAIEDELKGHFTISNQYRTGFKNVLSALKQGFNLFLISGDNDAEAENLSSFFDREHMLFNQKPGDKAAFIKSLQNKGNTILMTGDGLNDAGALMQSDVALTIADKVYHFSPASDAVLEAEQFNRLANFIRFTKTSLNIVKLSFLISFCYNIVGIAFALSGNLSPVVAAILMPISSVSVVAFATFATRLAGRIKLRKIQK</sequence>
<dbReference type="Gene3D" id="3.30.70.100">
    <property type="match status" value="1"/>
</dbReference>
<dbReference type="RefSeq" id="WP_081804813.1">
    <property type="nucleotide sequence ID" value="NZ_FOHT01000007.1"/>
</dbReference>
<dbReference type="GO" id="GO:0055070">
    <property type="term" value="P:copper ion homeostasis"/>
    <property type="evidence" value="ECO:0007669"/>
    <property type="project" value="TreeGrafter"/>
</dbReference>
<keyword evidence="10" id="KW-0460">Magnesium</keyword>
<keyword evidence="13" id="KW-0406">Ion transport</keyword>
<comment type="similarity">
    <text evidence="2 15">Belongs to the cation transport ATPase (P-type) (TC 3.A.3) family. Type IB subfamily.</text>
</comment>
<dbReference type="GO" id="GO:0005507">
    <property type="term" value="F:copper ion binding"/>
    <property type="evidence" value="ECO:0007669"/>
    <property type="project" value="TreeGrafter"/>
</dbReference>
<dbReference type="Pfam" id="PF00122">
    <property type="entry name" value="E1-E2_ATPase"/>
    <property type="match status" value="1"/>
</dbReference>
<feature type="transmembrane region" description="Helical" evidence="15">
    <location>
        <begin position="747"/>
        <end position="768"/>
    </location>
</feature>
<keyword evidence="7 15" id="KW-0479">Metal-binding</keyword>
<evidence type="ECO:0000313" key="19">
    <source>
        <dbReference type="EMBL" id="SET16734.1"/>
    </source>
</evidence>
<feature type="transmembrane region" description="Helical" evidence="15">
    <location>
        <begin position="774"/>
        <end position="798"/>
    </location>
</feature>
<evidence type="ECO:0000259" key="16">
    <source>
        <dbReference type="Pfam" id="PF00122"/>
    </source>
</evidence>
<dbReference type="HOGENOM" id="CLU_001771_0_3_10"/>
<evidence type="ECO:0000256" key="2">
    <source>
        <dbReference type="ARBA" id="ARBA00006024"/>
    </source>
</evidence>
<feature type="domain" description="Putative metal-binding" evidence="17">
    <location>
        <begin position="15"/>
        <end position="91"/>
    </location>
</feature>
<dbReference type="InterPro" id="IPR036163">
    <property type="entry name" value="HMA_dom_sf"/>
</dbReference>
<dbReference type="GO" id="GO:0005524">
    <property type="term" value="F:ATP binding"/>
    <property type="evidence" value="ECO:0007669"/>
    <property type="project" value="UniProtKB-UniRule"/>
</dbReference>
<dbReference type="InterPro" id="IPR023298">
    <property type="entry name" value="ATPase_P-typ_TM_dom_sf"/>
</dbReference>
<gene>
    <name evidence="18" type="ORF">FH5T_09730</name>
    <name evidence="19" type="ORF">SAMN05444285_10748</name>
</gene>
<dbReference type="GO" id="GO:0016887">
    <property type="term" value="F:ATP hydrolysis activity"/>
    <property type="evidence" value="ECO:0007669"/>
    <property type="project" value="InterPro"/>
</dbReference>
<evidence type="ECO:0000256" key="4">
    <source>
        <dbReference type="ARBA" id="ARBA00022475"/>
    </source>
</evidence>
<protein>
    <submittedName>
        <fullName evidence="18 19">ATPase</fullName>
    </submittedName>
</protein>
<keyword evidence="20" id="KW-1185">Reference proteome</keyword>
<dbReference type="InterPro" id="IPR018303">
    <property type="entry name" value="ATPase_P-typ_P_site"/>
</dbReference>
<dbReference type="PANTHER" id="PTHR43520:SF5">
    <property type="entry name" value="CATION-TRANSPORTING P-TYPE ATPASE-RELATED"/>
    <property type="match status" value="1"/>
</dbReference>
<dbReference type="Gene3D" id="3.40.1110.10">
    <property type="entry name" value="Calcium-transporting ATPase, cytoplasmic domain N"/>
    <property type="match status" value="1"/>
</dbReference>
<evidence type="ECO:0000256" key="10">
    <source>
        <dbReference type="ARBA" id="ARBA00022842"/>
    </source>
</evidence>
<evidence type="ECO:0000256" key="13">
    <source>
        <dbReference type="ARBA" id="ARBA00023065"/>
    </source>
</evidence>
<evidence type="ECO:0000256" key="15">
    <source>
        <dbReference type="RuleBase" id="RU362081"/>
    </source>
</evidence>
<reference evidence="19 21" key="2">
    <citation type="submission" date="2016-10" db="EMBL/GenBank/DDBJ databases">
        <authorList>
            <person name="de Groot N.N."/>
        </authorList>
    </citation>
    <scope>NUCLEOTIDE SEQUENCE [LARGE SCALE GENOMIC DNA]</scope>
    <source>
        <strain evidence="19 21">DSM 25947</strain>
    </source>
</reference>
<evidence type="ECO:0000313" key="18">
    <source>
        <dbReference type="EMBL" id="AHW59785.1"/>
    </source>
</evidence>
<dbReference type="PRINTS" id="PR00943">
    <property type="entry name" value="CUATPASE"/>
</dbReference>
<keyword evidence="3" id="KW-0813">Transport</keyword>
<dbReference type="STRING" id="1168034.FH5T_09730"/>
<evidence type="ECO:0000259" key="17">
    <source>
        <dbReference type="Pfam" id="PF12156"/>
    </source>
</evidence>
<dbReference type="Proteomes" id="UP000023772">
    <property type="component" value="Chromosome"/>
</dbReference>
<dbReference type="InterPro" id="IPR036412">
    <property type="entry name" value="HAD-like_sf"/>
</dbReference>
<dbReference type="InterPro" id="IPR027256">
    <property type="entry name" value="P-typ_ATPase_IB"/>
</dbReference>
<evidence type="ECO:0000256" key="6">
    <source>
        <dbReference type="ARBA" id="ARBA00022692"/>
    </source>
</evidence>
<dbReference type="KEGG" id="dori:FH5T_09730"/>
<proteinExistence type="inferred from homology"/>
<evidence type="ECO:0000256" key="11">
    <source>
        <dbReference type="ARBA" id="ARBA00022967"/>
    </source>
</evidence>
<evidence type="ECO:0000256" key="1">
    <source>
        <dbReference type="ARBA" id="ARBA00004651"/>
    </source>
</evidence>
<dbReference type="Pfam" id="PF12156">
    <property type="entry name" value="ATPase-cat_bd"/>
    <property type="match status" value="1"/>
</dbReference>
<evidence type="ECO:0000313" key="21">
    <source>
        <dbReference type="Proteomes" id="UP000181981"/>
    </source>
</evidence>
<dbReference type="AlphaFoldDB" id="X5DX70"/>
<feature type="domain" description="P-type ATPase A" evidence="16">
    <location>
        <begin position="313"/>
        <end position="408"/>
    </location>
</feature>
<feature type="transmembrane region" description="Helical" evidence="15">
    <location>
        <begin position="249"/>
        <end position="270"/>
    </location>
</feature>
<keyword evidence="4 15" id="KW-1003">Cell membrane</keyword>
<evidence type="ECO:0000256" key="3">
    <source>
        <dbReference type="ARBA" id="ARBA00022448"/>
    </source>
</evidence>
<dbReference type="Pfam" id="PF00702">
    <property type="entry name" value="Hydrolase"/>
    <property type="match status" value="1"/>
</dbReference>
<dbReference type="CDD" id="cd00371">
    <property type="entry name" value="HMA"/>
    <property type="match status" value="1"/>
</dbReference>
<dbReference type="InterPro" id="IPR006121">
    <property type="entry name" value="HMA_dom"/>
</dbReference>
<evidence type="ECO:0000256" key="14">
    <source>
        <dbReference type="ARBA" id="ARBA00023136"/>
    </source>
</evidence>
<keyword evidence="14 15" id="KW-0472">Membrane</keyword>
<keyword evidence="6 15" id="KW-0812">Transmembrane</keyword>
<feature type="transmembrane region" description="Helical" evidence="15">
    <location>
        <begin position="215"/>
        <end position="237"/>
    </location>
</feature>
<keyword evidence="9 15" id="KW-0067">ATP-binding</keyword>
<feature type="transmembrane region" description="Helical" evidence="15">
    <location>
        <begin position="454"/>
        <end position="479"/>
    </location>
</feature>
<dbReference type="EMBL" id="CP007451">
    <property type="protein sequence ID" value="AHW59785.1"/>
    <property type="molecule type" value="Genomic_DNA"/>
</dbReference>
<dbReference type="SUPFAM" id="SSF81653">
    <property type="entry name" value="Calcium ATPase, transduction domain A"/>
    <property type="match status" value="1"/>
</dbReference>
<dbReference type="Proteomes" id="UP000181981">
    <property type="component" value="Unassembled WGS sequence"/>
</dbReference>
<evidence type="ECO:0000313" key="20">
    <source>
        <dbReference type="Proteomes" id="UP000023772"/>
    </source>
</evidence>
<evidence type="ECO:0000256" key="9">
    <source>
        <dbReference type="ARBA" id="ARBA00022840"/>
    </source>
</evidence>
<dbReference type="Gene3D" id="3.40.50.1000">
    <property type="entry name" value="HAD superfamily/HAD-like"/>
    <property type="match status" value="1"/>
</dbReference>
<dbReference type="EMBL" id="FOHT01000007">
    <property type="protein sequence ID" value="SET16734.1"/>
    <property type="molecule type" value="Genomic_DNA"/>
</dbReference>
<dbReference type="NCBIfam" id="TIGR01525">
    <property type="entry name" value="ATPase-IB_hvy"/>
    <property type="match status" value="1"/>
</dbReference>
<keyword evidence="8 15" id="KW-0547">Nucleotide-binding</keyword>
<accession>X5DX70</accession>
<dbReference type="SUPFAM" id="SSF56784">
    <property type="entry name" value="HAD-like"/>
    <property type="match status" value="1"/>
</dbReference>
<organism evidence="19 21">
    <name type="scientific">Draconibacterium orientale</name>
    <dbReference type="NCBI Taxonomy" id="1168034"/>
    <lineage>
        <taxon>Bacteria</taxon>
        <taxon>Pseudomonadati</taxon>
        <taxon>Bacteroidota</taxon>
        <taxon>Bacteroidia</taxon>
        <taxon>Marinilabiliales</taxon>
        <taxon>Prolixibacteraceae</taxon>
        <taxon>Draconibacterium</taxon>
    </lineage>
</organism>
<evidence type="ECO:0000256" key="7">
    <source>
        <dbReference type="ARBA" id="ARBA00022723"/>
    </source>
</evidence>
<evidence type="ECO:0000256" key="5">
    <source>
        <dbReference type="ARBA" id="ARBA00022553"/>
    </source>
</evidence>
<feature type="transmembrane region" description="Helical" evidence="15">
    <location>
        <begin position="430"/>
        <end position="448"/>
    </location>
</feature>
<reference evidence="18 20" key="1">
    <citation type="submission" date="2014-03" db="EMBL/GenBank/DDBJ databases">
        <title>Complete genome sequence of a deeply braunched marine Bacteroidia bacterium Draconibacterium orientale type strain FH5T.</title>
        <authorList>
            <person name="Li X."/>
            <person name="Wang X."/>
            <person name="Xie Z."/>
            <person name="Du Z."/>
            <person name="Chen G."/>
        </authorList>
    </citation>
    <scope>NUCLEOTIDE SEQUENCE [LARGE SCALE GENOMIC DNA]</scope>
    <source>
        <strain evidence="18 20">FH5</strain>
    </source>
</reference>
<keyword evidence="12 15" id="KW-1133">Transmembrane helix</keyword>
<feature type="transmembrane region" description="Helical" evidence="15">
    <location>
        <begin position="180"/>
        <end position="203"/>
    </location>
</feature>
<dbReference type="Gene3D" id="2.70.150.10">
    <property type="entry name" value="Calcium-transporting ATPase, cytoplasmic transduction domain A"/>
    <property type="match status" value="1"/>
</dbReference>
<name>X5DX70_9BACT</name>
<dbReference type="SUPFAM" id="SSF55008">
    <property type="entry name" value="HMA, heavy metal-associated domain"/>
    <property type="match status" value="1"/>
</dbReference>
<dbReference type="GO" id="GO:0043682">
    <property type="term" value="F:P-type divalent copper transporter activity"/>
    <property type="evidence" value="ECO:0007669"/>
    <property type="project" value="TreeGrafter"/>
</dbReference>
<dbReference type="InterPro" id="IPR059000">
    <property type="entry name" value="ATPase_P-type_domA"/>
</dbReference>
<feature type="transmembrane region" description="Helical" evidence="15">
    <location>
        <begin position="276"/>
        <end position="294"/>
    </location>
</feature>
<evidence type="ECO:0000256" key="12">
    <source>
        <dbReference type="ARBA" id="ARBA00022989"/>
    </source>
</evidence>
<keyword evidence="5" id="KW-0597">Phosphoprotein</keyword>
<dbReference type="GO" id="GO:0005886">
    <property type="term" value="C:plasma membrane"/>
    <property type="evidence" value="ECO:0007669"/>
    <property type="project" value="UniProtKB-SubCell"/>
</dbReference>
<dbReference type="InterPro" id="IPR008250">
    <property type="entry name" value="ATPase_P-typ_transduc_dom_A_sf"/>
</dbReference>
<dbReference type="PROSITE" id="PS00154">
    <property type="entry name" value="ATPASE_E1_E2"/>
    <property type="match status" value="1"/>
</dbReference>
<dbReference type="InterPro" id="IPR023299">
    <property type="entry name" value="ATPase_P-typ_cyto_dom_N"/>
</dbReference>
<evidence type="ECO:0000256" key="8">
    <source>
        <dbReference type="ARBA" id="ARBA00022741"/>
    </source>
</evidence>
<dbReference type="eggNOG" id="COG2217">
    <property type="taxonomic scope" value="Bacteria"/>
</dbReference>
<keyword evidence="11" id="KW-1278">Translocase</keyword>
<dbReference type="InterPro" id="IPR001757">
    <property type="entry name" value="P_typ_ATPase"/>
</dbReference>
<dbReference type="InterPro" id="IPR023214">
    <property type="entry name" value="HAD_sf"/>
</dbReference>